<evidence type="ECO:0000256" key="5">
    <source>
        <dbReference type="HAMAP-Rule" id="MF_00787"/>
    </source>
</evidence>
<dbReference type="SUPFAM" id="SSF111342">
    <property type="entry name" value="CbiD-like"/>
    <property type="match status" value="1"/>
</dbReference>
<name>A0A6N2UV48_9FIRM</name>
<dbReference type="InterPro" id="IPR002748">
    <property type="entry name" value="CbiD"/>
</dbReference>
<dbReference type="GO" id="GO:0032259">
    <property type="term" value="P:methylation"/>
    <property type="evidence" value="ECO:0007669"/>
    <property type="project" value="UniProtKB-KW"/>
</dbReference>
<sequence length="402" mass="43903">MAHKTGLEEYYVIRNQKKLRFGYTTGSCAAAAAKGAAEILLGEKKISEVELMTPKGICLNLELLDIRQEENSVSCAVRKDGGDDPDTTDGILVYALVEKIPASSDPDKMKRETETQGTRERILIDGGEGVGRVTKPGLKQPIGEAAINPVPRAMILKSVEEAADRFHYEGRLKITISVPEGKEIAKKTFNPRLGIVGGISILGTSGIVEPMSEKALVDSIRVEMSQRRAMGEEYLLVTPGNYGADYLKEHMELPFEKNMKCSNFIGETIDMAIDMEAKGILFVSHIGKFVKVAAGIMNTHSHCADGRMEVLCAGAVRAGGSLTCAKEILDCNTTDEALSVLKDHGILEETMKILMEKIQFYLDHRSYSQILLGAVVFSNEYGYLGQTAHAAELIQKLTKGEK</sequence>
<dbReference type="PIRSF" id="PIRSF026782">
    <property type="entry name" value="CbiD"/>
    <property type="match status" value="1"/>
</dbReference>
<reference evidence="6" key="1">
    <citation type="submission" date="2019-11" db="EMBL/GenBank/DDBJ databases">
        <authorList>
            <person name="Feng L."/>
        </authorList>
    </citation>
    <scope>NUCLEOTIDE SEQUENCE</scope>
    <source>
        <strain evidence="6">BgluceraseaLFYP119</strain>
    </source>
</reference>
<dbReference type="RefSeq" id="WP_156354791.1">
    <property type="nucleotide sequence ID" value="NZ_CACRST010000023.1"/>
</dbReference>
<protein>
    <recommendedName>
        <fullName evidence="5">Cobalt-precorrin-5B C(1)-methyltransferase</fullName>
        <ecNumber evidence="5">2.1.1.195</ecNumber>
    </recommendedName>
    <alternativeName>
        <fullName evidence="5">Cobalt-precorrin-6A synthase</fullName>
    </alternativeName>
</protein>
<dbReference type="GO" id="GO:0008168">
    <property type="term" value="F:methyltransferase activity"/>
    <property type="evidence" value="ECO:0007669"/>
    <property type="project" value="UniProtKB-UniRule"/>
</dbReference>
<accession>A0A6N2UV48</accession>
<dbReference type="UniPathway" id="UPA00148">
    <property type="reaction ID" value="UER00227"/>
</dbReference>
<evidence type="ECO:0000256" key="3">
    <source>
        <dbReference type="ARBA" id="ARBA00022679"/>
    </source>
</evidence>
<keyword evidence="4 5" id="KW-0949">S-adenosyl-L-methionine</keyword>
<comment type="catalytic activity">
    <reaction evidence="5">
        <text>Co-precorrin-5B + S-adenosyl-L-methionine = Co-precorrin-6A + S-adenosyl-L-homocysteine</text>
        <dbReference type="Rhea" id="RHEA:26285"/>
        <dbReference type="ChEBI" id="CHEBI:57856"/>
        <dbReference type="ChEBI" id="CHEBI:59789"/>
        <dbReference type="ChEBI" id="CHEBI:60063"/>
        <dbReference type="ChEBI" id="CHEBI:60064"/>
        <dbReference type="EC" id="2.1.1.195"/>
    </reaction>
</comment>
<evidence type="ECO:0000256" key="2">
    <source>
        <dbReference type="ARBA" id="ARBA00022603"/>
    </source>
</evidence>
<dbReference type="GO" id="GO:0019251">
    <property type="term" value="P:anaerobic cobalamin biosynthetic process"/>
    <property type="evidence" value="ECO:0007669"/>
    <property type="project" value="UniProtKB-UniRule"/>
</dbReference>
<comment type="similarity">
    <text evidence="5">Belongs to the CbiD family.</text>
</comment>
<proteinExistence type="inferred from homology"/>
<dbReference type="Gene3D" id="3.30.2110.10">
    <property type="entry name" value="CbiD-like"/>
    <property type="match status" value="1"/>
</dbReference>
<dbReference type="HAMAP" id="MF_00787">
    <property type="entry name" value="CbiD"/>
    <property type="match status" value="1"/>
</dbReference>
<dbReference type="NCBIfam" id="TIGR00312">
    <property type="entry name" value="cbiD"/>
    <property type="match status" value="1"/>
</dbReference>
<keyword evidence="3 5" id="KW-0808">Transferase</keyword>
<comment type="pathway">
    <text evidence="5">Cofactor biosynthesis; adenosylcobalamin biosynthesis; cob(II)yrinate a,c-diamide from sirohydrochlorin (anaerobic route): step 6/10.</text>
</comment>
<evidence type="ECO:0000256" key="4">
    <source>
        <dbReference type="ARBA" id="ARBA00022691"/>
    </source>
</evidence>
<dbReference type="EC" id="2.1.1.195" evidence="5"/>
<dbReference type="PANTHER" id="PTHR35863:SF1">
    <property type="entry name" value="COBALT-PRECORRIN-5B C(1)-METHYLTRANSFERASE"/>
    <property type="match status" value="1"/>
</dbReference>
<dbReference type="PANTHER" id="PTHR35863">
    <property type="entry name" value="COBALT-PRECORRIN-5B C(1)-METHYLTRANSFERASE"/>
    <property type="match status" value="1"/>
</dbReference>
<evidence type="ECO:0000313" key="6">
    <source>
        <dbReference type="EMBL" id="VYT22525.1"/>
    </source>
</evidence>
<keyword evidence="2 5" id="KW-0489">Methyltransferase</keyword>
<keyword evidence="1 5" id="KW-0169">Cobalamin biosynthesis</keyword>
<gene>
    <name evidence="5" type="primary">cbiD</name>
    <name evidence="6" type="ORF">BGLFYP119_00018</name>
</gene>
<dbReference type="InterPro" id="IPR036074">
    <property type="entry name" value="CbiD_sf"/>
</dbReference>
<dbReference type="Pfam" id="PF01888">
    <property type="entry name" value="CbiD"/>
    <property type="match status" value="1"/>
</dbReference>
<evidence type="ECO:0000256" key="1">
    <source>
        <dbReference type="ARBA" id="ARBA00022573"/>
    </source>
</evidence>
<dbReference type="EMBL" id="CACRST010000023">
    <property type="protein sequence ID" value="VYT22525.1"/>
    <property type="molecule type" value="Genomic_DNA"/>
</dbReference>
<comment type="function">
    <text evidence="5">Catalyzes the methylation of C-1 in cobalt-precorrin-5B to form cobalt-precorrin-6A.</text>
</comment>
<organism evidence="6">
    <name type="scientific">Blautia glucerasea</name>
    <dbReference type="NCBI Taxonomy" id="536633"/>
    <lineage>
        <taxon>Bacteria</taxon>
        <taxon>Bacillati</taxon>
        <taxon>Bacillota</taxon>
        <taxon>Clostridia</taxon>
        <taxon>Lachnospirales</taxon>
        <taxon>Lachnospiraceae</taxon>
        <taxon>Blautia</taxon>
    </lineage>
</organism>
<dbReference type="AlphaFoldDB" id="A0A6N2UV48"/>